<proteinExistence type="predicted"/>
<name>A0ABR3W161_9PEZI</name>
<evidence type="ECO:0000313" key="3">
    <source>
        <dbReference type="Proteomes" id="UP001583177"/>
    </source>
</evidence>
<protein>
    <submittedName>
        <fullName evidence="2">Uncharacterized protein</fullName>
    </submittedName>
</protein>
<evidence type="ECO:0000313" key="2">
    <source>
        <dbReference type="EMBL" id="KAL1850480.1"/>
    </source>
</evidence>
<keyword evidence="3" id="KW-1185">Reference proteome</keyword>
<organism evidence="2 3">
    <name type="scientific">Diaporthe australafricana</name>
    <dbReference type="NCBI Taxonomy" id="127596"/>
    <lineage>
        <taxon>Eukaryota</taxon>
        <taxon>Fungi</taxon>
        <taxon>Dikarya</taxon>
        <taxon>Ascomycota</taxon>
        <taxon>Pezizomycotina</taxon>
        <taxon>Sordariomycetes</taxon>
        <taxon>Sordariomycetidae</taxon>
        <taxon>Diaporthales</taxon>
        <taxon>Diaporthaceae</taxon>
        <taxon>Diaporthe</taxon>
    </lineage>
</organism>
<reference evidence="2 3" key="1">
    <citation type="journal article" date="2024" name="IMA Fungus">
        <title>IMA Genome - F19 : A genome assembly and annotation guide to empower mycologists, including annotated draft genome sequences of Ceratocystis pirilliformis, Diaporthe australafricana, Fusarium ophioides, Paecilomyces lecythidis, and Sporothrix stenoceras.</title>
        <authorList>
            <person name="Aylward J."/>
            <person name="Wilson A.M."/>
            <person name="Visagie C.M."/>
            <person name="Spraker J."/>
            <person name="Barnes I."/>
            <person name="Buitendag C."/>
            <person name="Ceriani C."/>
            <person name="Del Mar Angel L."/>
            <person name="du Plessis D."/>
            <person name="Fuchs T."/>
            <person name="Gasser K."/>
            <person name="Kramer D."/>
            <person name="Li W."/>
            <person name="Munsamy K."/>
            <person name="Piso A."/>
            <person name="Price J.L."/>
            <person name="Sonnekus B."/>
            <person name="Thomas C."/>
            <person name="van der Nest A."/>
            <person name="van Dijk A."/>
            <person name="van Heerden A."/>
            <person name="van Vuuren N."/>
            <person name="Yilmaz N."/>
            <person name="Duong T.A."/>
            <person name="van der Merwe N.A."/>
            <person name="Wingfield M.J."/>
            <person name="Wingfield B.D."/>
        </authorList>
    </citation>
    <scope>NUCLEOTIDE SEQUENCE [LARGE SCALE GENOMIC DNA]</scope>
    <source>
        <strain evidence="2 3">CMW 18300</strain>
    </source>
</reference>
<dbReference type="EMBL" id="JAWRVE010000185">
    <property type="protein sequence ID" value="KAL1850480.1"/>
    <property type="molecule type" value="Genomic_DNA"/>
</dbReference>
<gene>
    <name evidence="2" type="ORF">Daus18300_012894</name>
</gene>
<comment type="caution">
    <text evidence="2">The sequence shown here is derived from an EMBL/GenBank/DDBJ whole genome shotgun (WGS) entry which is preliminary data.</text>
</comment>
<feature type="compositionally biased region" description="Basic and acidic residues" evidence="1">
    <location>
        <begin position="17"/>
        <end position="28"/>
    </location>
</feature>
<accession>A0ABR3W161</accession>
<feature type="region of interest" description="Disordered" evidence="1">
    <location>
        <begin position="1"/>
        <end position="39"/>
    </location>
</feature>
<evidence type="ECO:0000256" key="1">
    <source>
        <dbReference type="SAM" id="MobiDB-lite"/>
    </source>
</evidence>
<dbReference type="Proteomes" id="UP001583177">
    <property type="component" value="Unassembled WGS sequence"/>
</dbReference>
<sequence>MLITTVSAPVQPCQAKGGDDKSCPEEPSHSAGPLDTVRSDHAYHNGGYSKEFTIEQVIEESFVPEVPAYAKQKVEKIPEKLLARPPDNETWRRYLVRAHQLEPLLHLFENTPSVHIVGKTPNDKYYDVVICDSCVRCLQHVGCAFEFAPPTDGPLARWLSWAFRKVRLLLHRLRPWFCHIRCAFKLWSEDGSVGVAPTESIAPDEFVHVDSTDELVHVESSESHKPHEFVHVGPTESTESANSDETNEFVLIEHTNYSVSTESTEPFKTTKPVKYKDFVSVTGNVVFVELSDKVKKSLKKLHYDVSQPRQGKINVYGCSTAKEHAENRLVMNAMRAVSSGKHGKGLDRYYLSSIDYYNARSLSLAVAWAILLRDIMSSKQDVIRQFFRHCLFITLHTLKHPEMACNYGFASRTDSEWLSFFEEVSSASLNSRSKAGIQALPLLQAVFAFECDGAGPRSDALKREYLDHGHVEKLNCLFFDDTELEIVPFGVVEPALLERCLRQFKIFEDCGELDVALFTDNLDRVVPLRKLR</sequence>